<reference evidence="2" key="1">
    <citation type="submission" date="2022-07" db="EMBL/GenBank/DDBJ databases">
        <title>Phylogenomic reconstructions and comparative analyses of Kickxellomycotina fungi.</title>
        <authorList>
            <person name="Reynolds N.K."/>
            <person name="Stajich J.E."/>
            <person name="Barry K."/>
            <person name="Grigoriev I.V."/>
            <person name="Crous P."/>
            <person name="Smith M.E."/>
        </authorList>
    </citation>
    <scope>NUCLEOTIDE SEQUENCE</scope>
    <source>
        <strain evidence="2">NRRL 1565</strain>
    </source>
</reference>
<organism evidence="2 3">
    <name type="scientific">Coemansia guatemalensis</name>
    <dbReference type="NCBI Taxonomy" id="2761395"/>
    <lineage>
        <taxon>Eukaryota</taxon>
        <taxon>Fungi</taxon>
        <taxon>Fungi incertae sedis</taxon>
        <taxon>Zoopagomycota</taxon>
        <taxon>Kickxellomycotina</taxon>
        <taxon>Kickxellomycetes</taxon>
        <taxon>Kickxellales</taxon>
        <taxon>Kickxellaceae</taxon>
        <taxon>Coemansia</taxon>
    </lineage>
</organism>
<feature type="compositionally biased region" description="Low complexity" evidence="1">
    <location>
        <begin position="218"/>
        <end position="239"/>
    </location>
</feature>
<dbReference type="EMBL" id="JANBUO010000573">
    <property type="protein sequence ID" value="KAJ2803074.1"/>
    <property type="molecule type" value="Genomic_DNA"/>
</dbReference>
<accession>A0A9W8HWT6</accession>
<dbReference type="Proteomes" id="UP001140094">
    <property type="component" value="Unassembled WGS sequence"/>
</dbReference>
<evidence type="ECO:0000313" key="3">
    <source>
        <dbReference type="Proteomes" id="UP001140094"/>
    </source>
</evidence>
<feature type="non-terminal residue" evidence="2">
    <location>
        <position position="273"/>
    </location>
</feature>
<evidence type="ECO:0000313" key="2">
    <source>
        <dbReference type="EMBL" id="KAJ2803074.1"/>
    </source>
</evidence>
<feature type="region of interest" description="Disordered" evidence="1">
    <location>
        <begin position="185"/>
        <end position="273"/>
    </location>
</feature>
<protein>
    <submittedName>
        <fullName evidence="2">Uncharacterized protein</fullName>
    </submittedName>
</protein>
<evidence type="ECO:0000256" key="1">
    <source>
        <dbReference type="SAM" id="MobiDB-lite"/>
    </source>
</evidence>
<keyword evidence="3" id="KW-1185">Reference proteome</keyword>
<comment type="caution">
    <text evidence="2">The sequence shown here is derived from an EMBL/GenBank/DDBJ whole genome shotgun (WGS) entry which is preliminary data.</text>
</comment>
<dbReference type="AlphaFoldDB" id="A0A9W8HWT6"/>
<name>A0A9W8HWT6_9FUNG</name>
<feature type="region of interest" description="Disordered" evidence="1">
    <location>
        <begin position="1"/>
        <end position="20"/>
    </location>
</feature>
<gene>
    <name evidence="2" type="ORF">H4R20_003031</name>
</gene>
<dbReference type="OrthoDB" id="5549855at2759"/>
<feature type="compositionally biased region" description="Basic and acidic residues" evidence="1">
    <location>
        <begin position="263"/>
        <end position="273"/>
    </location>
</feature>
<proteinExistence type="predicted"/>
<sequence length="273" mass="28674">MAAISEVSADSELSAATAIPEESVAANPKKMYFVDNPRFAMARPRRVVTQLAQGQSIPGIRDRSRSSTAISIGAILGDASKTAQKGMRARPIIGLGLTLNPADTLVRLQPRRSATQPEADTIAKLPHSLGSSSLDAFDAVDSAPTTTKDGVSATARSSVVLSEAFSYKSPMLESCVSLADFASPRNSDPQLIDSKPSQAPMASALSTEDAVAAQAQASIESWISSPESSNHSSVSSTQESRADSQVPTDAKPSECLQTSELSEVQKPKFPEPQ</sequence>